<evidence type="ECO:0000313" key="4">
    <source>
        <dbReference type="Proteomes" id="UP000653099"/>
    </source>
</evidence>
<evidence type="ECO:0000259" key="2">
    <source>
        <dbReference type="Pfam" id="PF00582"/>
    </source>
</evidence>
<evidence type="ECO:0000256" key="1">
    <source>
        <dbReference type="ARBA" id="ARBA00008791"/>
    </source>
</evidence>
<dbReference type="Gene3D" id="3.40.50.620">
    <property type="entry name" value="HUPs"/>
    <property type="match status" value="2"/>
</dbReference>
<feature type="domain" description="UspA" evidence="2">
    <location>
        <begin position="158"/>
        <end position="304"/>
    </location>
</feature>
<dbReference type="PRINTS" id="PR01438">
    <property type="entry name" value="UNVRSLSTRESS"/>
</dbReference>
<reference evidence="3" key="1">
    <citation type="journal article" date="2014" name="Int. J. Syst. Evol. Microbiol.">
        <title>Complete genome sequence of Corynebacterium casei LMG S-19264T (=DSM 44701T), isolated from a smear-ripened cheese.</title>
        <authorList>
            <consortium name="US DOE Joint Genome Institute (JGI-PGF)"/>
            <person name="Walter F."/>
            <person name="Albersmeier A."/>
            <person name="Kalinowski J."/>
            <person name="Ruckert C."/>
        </authorList>
    </citation>
    <scope>NUCLEOTIDE SEQUENCE</scope>
    <source>
        <strain evidence="3">JCM 14359</strain>
    </source>
</reference>
<accession>A0A830EM24</accession>
<sequence length="307" mass="31786">MKLLGFERRRKAMYDHIVLPVDGSDEATAAAGHGLALAATFDATVSVLHVVERRALRITATNDERTRLRSRGEAIVDEVSGLAADAQSVTTDVAEGTPADRIAAHAVDRDADLIVVGRQGATGLGKRFLGGVTERLLGRSATPVLVVPGADAAADADYSRILFPTDGSDAAPPATHHSAALARVSGAAVHVLNVVDLQAAGGVFNAGGLDPEFVDRLERRGHDAVGAVADELGETAPDVEVHTAVERATPRGSVAARVRDYVDTAGVDLVVMGASGRSNRNRQLLGSVASTVLRTVDVPVLVVPPAS</sequence>
<comment type="similarity">
    <text evidence="1">Belongs to the universal stress protein A family.</text>
</comment>
<dbReference type="Pfam" id="PF00582">
    <property type="entry name" value="Usp"/>
    <property type="match status" value="2"/>
</dbReference>
<keyword evidence="4" id="KW-1185">Reference proteome</keyword>
<comment type="caution">
    <text evidence="3">The sequence shown here is derived from an EMBL/GenBank/DDBJ whole genome shotgun (WGS) entry which is preliminary data.</text>
</comment>
<dbReference type="AlphaFoldDB" id="A0A830EM24"/>
<gene>
    <name evidence="3" type="ORF">GCM10008995_03630</name>
</gene>
<proteinExistence type="inferred from homology"/>
<dbReference type="PANTHER" id="PTHR46268">
    <property type="entry name" value="STRESS RESPONSE PROTEIN NHAX"/>
    <property type="match status" value="1"/>
</dbReference>
<protein>
    <recommendedName>
        <fullName evidence="2">UspA domain-containing protein</fullName>
    </recommendedName>
</protein>
<dbReference type="PANTHER" id="PTHR46268:SF6">
    <property type="entry name" value="UNIVERSAL STRESS PROTEIN UP12"/>
    <property type="match status" value="1"/>
</dbReference>
<dbReference type="Proteomes" id="UP000653099">
    <property type="component" value="Unassembled WGS sequence"/>
</dbReference>
<dbReference type="SUPFAM" id="SSF52402">
    <property type="entry name" value="Adenine nucleotide alpha hydrolases-like"/>
    <property type="match status" value="2"/>
</dbReference>
<organism evidence="3 4">
    <name type="scientific">Halobellus salinus</name>
    <dbReference type="NCBI Taxonomy" id="931585"/>
    <lineage>
        <taxon>Archaea</taxon>
        <taxon>Methanobacteriati</taxon>
        <taxon>Methanobacteriota</taxon>
        <taxon>Stenosarchaea group</taxon>
        <taxon>Halobacteria</taxon>
        <taxon>Halobacteriales</taxon>
        <taxon>Haloferacaceae</taxon>
        <taxon>Halobellus</taxon>
    </lineage>
</organism>
<name>A0A830EM24_9EURY</name>
<evidence type="ECO:0000313" key="3">
    <source>
        <dbReference type="EMBL" id="GGI96894.1"/>
    </source>
</evidence>
<dbReference type="CDD" id="cd00293">
    <property type="entry name" value="USP-like"/>
    <property type="match status" value="2"/>
</dbReference>
<feature type="domain" description="UspA" evidence="2">
    <location>
        <begin position="13"/>
        <end position="148"/>
    </location>
</feature>
<dbReference type="InterPro" id="IPR006015">
    <property type="entry name" value="Universal_stress_UspA"/>
</dbReference>
<reference evidence="3" key="2">
    <citation type="submission" date="2020-09" db="EMBL/GenBank/DDBJ databases">
        <authorList>
            <person name="Sun Q."/>
            <person name="Ohkuma M."/>
        </authorList>
    </citation>
    <scope>NUCLEOTIDE SEQUENCE</scope>
    <source>
        <strain evidence="3">JCM 14359</strain>
    </source>
</reference>
<dbReference type="InterPro" id="IPR006016">
    <property type="entry name" value="UspA"/>
</dbReference>
<dbReference type="EMBL" id="BMOC01000001">
    <property type="protein sequence ID" value="GGI96894.1"/>
    <property type="molecule type" value="Genomic_DNA"/>
</dbReference>
<dbReference type="InterPro" id="IPR014729">
    <property type="entry name" value="Rossmann-like_a/b/a_fold"/>
</dbReference>